<keyword evidence="3" id="KW-0547">Nucleotide-binding</keyword>
<comment type="similarity">
    <text evidence="1">Belongs to the ABC transporter superfamily.</text>
</comment>
<dbReference type="PROSITE" id="PS00211">
    <property type="entry name" value="ABC_TRANSPORTER_1"/>
    <property type="match status" value="1"/>
</dbReference>
<comment type="caution">
    <text evidence="6">The sequence shown here is derived from an EMBL/GenBank/DDBJ whole genome shotgun (WGS) entry which is preliminary data.</text>
</comment>
<evidence type="ECO:0000313" key="6">
    <source>
        <dbReference type="EMBL" id="MBB6250827.1"/>
    </source>
</evidence>
<dbReference type="SMART" id="SM00382">
    <property type="entry name" value="AAA"/>
    <property type="match status" value="1"/>
</dbReference>
<accession>A0A7X0EBM2</accession>
<name>A0A7X0EBM2_9PROT</name>
<dbReference type="InterPro" id="IPR027417">
    <property type="entry name" value="P-loop_NTPase"/>
</dbReference>
<organism evidence="6 7">
    <name type="scientific">Nitrospirillum iridis</name>
    <dbReference type="NCBI Taxonomy" id="765888"/>
    <lineage>
        <taxon>Bacteria</taxon>
        <taxon>Pseudomonadati</taxon>
        <taxon>Pseudomonadota</taxon>
        <taxon>Alphaproteobacteria</taxon>
        <taxon>Rhodospirillales</taxon>
        <taxon>Azospirillaceae</taxon>
        <taxon>Nitrospirillum</taxon>
    </lineage>
</organism>
<keyword evidence="6" id="KW-0378">Hydrolase</keyword>
<protein>
    <submittedName>
        <fullName evidence="6">Sulfonate transport system ATP-binding protein</fullName>
        <ecNumber evidence="6">3.6.3.-</ecNumber>
    </submittedName>
</protein>
<keyword evidence="2" id="KW-0813">Transport</keyword>
<dbReference type="InterPro" id="IPR050166">
    <property type="entry name" value="ABC_transporter_ATP-bind"/>
</dbReference>
<dbReference type="Proteomes" id="UP000539175">
    <property type="component" value="Unassembled WGS sequence"/>
</dbReference>
<dbReference type="AlphaFoldDB" id="A0A7X0EBM2"/>
<sequence>MSVALEIAGLAKTYPNGLRALGGIDLTVPAGEILAIVGGSGCGKSTLLRLIAGLETPSAGGVRVGGDLVAGPHPAVGLVFQEPRLLPWLSVADNVGFGLASLPAGERATRVALALERVGLSVYAQAWPRELSGGQAQRAALARALVTRPQVLLLDEPFSALDALTRTALQDHLLELWAFDRPTLVLVTHDIEEALVLADRVVTLRPRPGRVDDIQAVAMSRPRDRDAHNFEVHKRRLRAALNQSLAPDTLAPDSLTAAAL</sequence>
<keyword evidence="4 6" id="KW-0067">ATP-binding</keyword>
<dbReference type="InterPro" id="IPR003439">
    <property type="entry name" value="ABC_transporter-like_ATP-bd"/>
</dbReference>
<dbReference type="PROSITE" id="PS50893">
    <property type="entry name" value="ABC_TRANSPORTER_2"/>
    <property type="match status" value="1"/>
</dbReference>
<dbReference type="InterPro" id="IPR017871">
    <property type="entry name" value="ABC_transporter-like_CS"/>
</dbReference>
<dbReference type="PANTHER" id="PTHR42788:SF19">
    <property type="entry name" value="ALIPHATIC SULFONATES IMPORT ATP-BINDING PROTEIN SSUB 2"/>
    <property type="match status" value="1"/>
</dbReference>
<dbReference type="EMBL" id="JACIIZ010000003">
    <property type="protein sequence ID" value="MBB6250827.1"/>
    <property type="molecule type" value="Genomic_DNA"/>
</dbReference>
<evidence type="ECO:0000259" key="5">
    <source>
        <dbReference type="PROSITE" id="PS50893"/>
    </source>
</evidence>
<dbReference type="RefSeq" id="WP_184798775.1">
    <property type="nucleotide sequence ID" value="NZ_JACIIZ010000003.1"/>
</dbReference>
<dbReference type="GO" id="GO:0016887">
    <property type="term" value="F:ATP hydrolysis activity"/>
    <property type="evidence" value="ECO:0007669"/>
    <property type="project" value="InterPro"/>
</dbReference>
<dbReference type="PANTHER" id="PTHR42788">
    <property type="entry name" value="TAURINE IMPORT ATP-BINDING PROTEIN-RELATED"/>
    <property type="match status" value="1"/>
</dbReference>
<dbReference type="SUPFAM" id="SSF52540">
    <property type="entry name" value="P-loop containing nucleoside triphosphate hydrolases"/>
    <property type="match status" value="1"/>
</dbReference>
<reference evidence="6 7" key="1">
    <citation type="submission" date="2020-08" db="EMBL/GenBank/DDBJ databases">
        <title>Genomic Encyclopedia of Type Strains, Phase IV (KMG-IV): sequencing the most valuable type-strain genomes for metagenomic binning, comparative biology and taxonomic classification.</title>
        <authorList>
            <person name="Goeker M."/>
        </authorList>
    </citation>
    <scope>NUCLEOTIDE SEQUENCE [LARGE SCALE GENOMIC DNA]</scope>
    <source>
        <strain evidence="6 7">DSM 22198</strain>
    </source>
</reference>
<dbReference type="CDD" id="cd03293">
    <property type="entry name" value="ABC_NrtD_SsuB_transporters"/>
    <property type="match status" value="1"/>
</dbReference>
<evidence type="ECO:0000256" key="2">
    <source>
        <dbReference type="ARBA" id="ARBA00022448"/>
    </source>
</evidence>
<evidence type="ECO:0000256" key="1">
    <source>
        <dbReference type="ARBA" id="ARBA00005417"/>
    </source>
</evidence>
<dbReference type="Pfam" id="PF00005">
    <property type="entry name" value="ABC_tran"/>
    <property type="match status" value="1"/>
</dbReference>
<evidence type="ECO:0000256" key="3">
    <source>
        <dbReference type="ARBA" id="ARBA00022741"/>
    </source>
</evidence>
<dbReference type="EC" id="3.6.3.-" evidence="6"/>
<feature type="domain" description="ABC transporter" evidence="5">
    <location>
        <begin position="5"/>
        <end position="231"/>
    </location>
</feature>
<evidence type="ECO:0000256" key="4">
    <source>
        <dbReference type="ARBA" id="ARBA00022840"/>
    </source>
</evidence>
<dbReference type="InterPro" id="IPR003593">
    <property type="entry name" value="AAA+_ATPase"/>
</dbReference>
<proteinExistence type="inferred from homology"/>
<dbReference type="Gene3D" id="3.40.50.300">
    <property type="entry name" value="P-loop containing nucleotide triphosphate hydrolases"/>
    <property type="match status" value="1"/>
</dbReference>
<gene>
    <name evidence="6" type="ORF">FHS74_001372</name>
</gene>
<keyword evidence="7" id="KW-1185">Reference proteome</keyword>
<evidence type="ECO:0000313" key="7">
    <source>
        <dbReference type="Proteomes" id="UP000539175"/>
    </source>
</evidence>
<dbReference type="GO" id="GO:0005524">
    <property type="term" value="F:ATP binding"/>
    <property type="evidence" value="ECO:0007669"/>
    <property type="project" value="UniProtKB-KW"/>
</dbReference>